<sequence length="161" mass="19110">SFILRMKNMGTSILRALNIFGSFRLQCYLFERMKSNSFHYFYLNVDQTLRNSSWQYHKFKLIVGLVGESLRYESYIALCVLERFSNRNLKVSCLPPSMCLRTKLSIFPVKMSICFFTDQTLKIPSQYQTRKIGNFVKRLRIKHLDTDYTLQLPKHSNNLKK</sequence>
<protein>
    <submittedName>
        <fullName evidence="1">Uncharacterized protein</fullName>
    </submittedName>
</protein>
<evidence type="ECO:0000313" key="1">
    <source>
        <dbReference type="EMBL" id="KAJ9595522.1"/>
    </source>
</evidence>
<keyword evidence="2" id="KW-1185">Reference proteome</keyword>
<dbReference type="Proteomes" id="UP001233999">
    <property type="component" value="Unassembled WGS sequence"/>
</dbReference>
<feature type="non-terminal residue" evidence="1">
    <location>
        <position position="161"/>
    </location>
</feature>
<gene>
    <name evidence="1" type="ORF">L9F63_013287</name>
</gene>
<organism evidence="1 2">
    <name type="scientific">Diploptera punctata</name>
    <name type="common">Pacific beetle cockroach</name>
    <dbReference type="NCBI Taxonomy" id="6984"/>
    <lineage>
        <taxon>Eukaryota</taxon>
        <taxon>Metazoa</taxon>
        <taxon>Ecdysozoa</taxon>
        <taxon>Arthropoda</taxon>
        <taxon>Hexapoda</taxon>
        <taxon>Insecta</taxon>
        <taxon>Pterygota</taxon>
        <taxon>Neoptera</taxon>
        <taxon>Polyneoptera</taxon>
        <taxon>Dictyoptera</taxon>
        <taxon>Blattodea</taxon>
        <taxon>Blaberoidea</taxon>
        <taxon>Blaberidae</taxon>
        <taxon>Diplopterinae</taxon>
        <taxon>Diploptera</taxon>
    </lineage>
</organism>
<dbReference type="AlphaFoldDB" id="A0AAD8AAK3"/>
<proteinExistence type="predicted"/>
<reference evidence="1" key="1">
    <citation type="journal article" date="2023" name="IScience">
        <title>Live-bearing cockroach genome reveals convergent evolutionary mechanisms linked to viviparity in insects and beyond.</title>
        <authorList>
            <person name="Fouks B."/>
            <person name="Harrison M.C."/>
            <person name="Mikhailova A.A."/>
            <person name="Marchal E."/>
            <person name="English S."/>
            <person name="Carruthers M."/>
            <person name="Jennings E.C."/>
            <person name="Chiamaka E.L."/>
            <person name="Frigard R.A."/>
            <person name="Pippel M."/>
            <person name="Attardo G.M."/>
            <person name="Benoit J.B."/>
            <person name="Bornberg-Bauer E."/>
            <person name="Tobe S.S."/>
        </authorList>
    </citation>
    <scope>NUCLEOTIDE SEQUENCE</scope>
    <source>
        <strain evidence="1">Stay&amp;Tobe</strain>
    </source>
</reference>
<accession>A0AAD8AAK3</accession>
<comment type="caution">
    <text evidence="1">The sequence shown here is derived from an EMBL/GenBank/DDBJ whole genome shotgun (WGS) entry which is preliminary data.</text>
</comment>
<evidence type="ECO:0000313" key="2">
    <source>
        <dbReference type="Proteomes" id="UP001233999"/>
    </source>
</evidence>
<feature type="non-terminal residue" evidence="1">
    <location>
        <position position="1"/>
    </location>
</feature>
<name>A0AAD8AAK3_DIPPU</name>
<reference evidence="1" key="2">
    <citation type="submission" date="2023-05" db="EMBL/GenBank/DDBJ databases">
        <authorList>
            <person name="Fouks B."/>
        </authorList>
    </citation>
    <scope>NUCLEOTIDE SEQUENCE</scope>
    <source>
        <strain evidence="1">Stay&amp;Tobe</strain>
        <tissue evidence="1">Testes</tissue>
    </source>
</reference>
<dbReference type="EMBL" id="JASPKZ010002332">
    <property type="protein sequence ID" value="KAJ9595522.1"/>
    <property type="molecule type" value="Genomic_DNA"/>
</dbReference>